<organism evidence="1 2">
    <name type="scientific">Vibrio aestuarianus</name>
    <dbReference type="NCBI Taxonomy" id="28171"/>
    <lineage>
        <taxon>Bacteria</taxon>
        <taxon>Pseudomonadati</taxon>
        <taxon>Pseudomonadota</taxon>
        <taxon>Gammaproteobacteria</taxon>
        <taxon>Vibrionales</taxon>
        <taxon>Vibrionaceae</taxon>
        <taxon>Vibrio</taxon>
    </lineage>
</organism>
<reference evidence="1" key="1">
    <citation type="submission" date="2022-02" db="EMBL/GenBank/DDBJ databases">
        <title>Emergence and expansion in Europe of a Vibrio aestuarianus clonal complex pathogenic for oysters.</title>
        <authorList>
            <person name="Mesnil A."/>
            <person name="Travers M.-A."/>
        </authorList>
    </citation>
    <scope>NUCLEOTIDE SEQUENCE</scope>
    <source>
        <strain evidence="1">19_064_15T1</strain>
    </source>
</reference>
<dbReference type="Pfam" id="PF02810">
    <property type="entry name" value="SEC-C"/>
    <property type="match status" value="1"/>
</dbReference>
<dbReference type="Gene3D" id="2.40.10.120">
    <property type="match status" value="1"/>
</dbReference>
<dbReference type="InterPro" id="IPR004027">
    <property type="entry name" value="SEC_C_motif"/>
</dbReference>
<protein>
    <submittedName>
        <fullName evidence="1">Trypsin-like peptidase domain-containing protein</fullName>
    </submittedName>
</protein>
<name>A0A9X4FEE3_9VIBR</name>
<evidence type="ECO:0000313" key="1">
    <source>
        <dbReference type="EMBL" id="MDE1348350.1"/>
    </source>
</evidence>
<dbReference type="InterPro" id="IPR009003">
    <property type="entry name" value="Peptidase_S1_PA"/>
</dbReference>
<dbReference type="RefSeq" id="WP_176314205.1">
    <property type="nucleotide sequence ID" value="NZ_JAKNAX010000114.1"/>
</dbReference>
<dbReference type="SUPFAM" id="SSF50494">
    <property type="entry name" value="Trypsin-like serine proteases"/>
    <property type="match status" value="1"/>
</dbReference>
<sequence length="306" mass="33057">MSEYVNPIEQLIHSTVRINCDDGKGNSSSGSGYVFFFCEKEEQSIPCIVTNKHVVVGAQTGSFNLTLKGEDDRPVLGSHEVITLDNLSQYWIPHPNPNVDLAIIPIGPILNKAELEGKRFYYIPLGKGVLADEQLLNSLPSMEEIVMIGYPNGIWDAKHNLPIIRRGITATHPKLPLNGKPEFLIDAACFPGSSGSPVFLANIGSFVDHTGALVAGTRIALLGTLYAGPQHTTTGDVVVIEVPTDSKSISVGSIPNNLGLVIHSSELLAFEQVIEDRLRNEPPLSRNSLCNCGSGNKYKNCCGKLI</sequence>
<dbReference type="Proteomes" id="UP001140978">
    <property type="component" value="Unassembled WGS sequence"/>
</dbReference>
<dbReference type="Pfam" id="PF13365">
    <property type="entry name" value="Trypsin_2"/>
    <property type="match status" value="1"/>
</dbReference>
<dbReference type="EMBL" id="JAKNAX010000114">
    <property type="protein sequence ID" value="MDE1348350.1"/>
    <property type="molecule type" value="Genomic_DNA"/>
</dbReference>
<accession>A0A9X4FEE3</accession>
<dbReference type="AlphaFoldDB" id="A0A9X4FEE3"/>
<proteinExistence type="predicted"/>
<dbReference type="SUPFAM" id="SSF103642">
    <property type="entry name" value="Sec-C motif"/>
    <property type="match status" value="1"/>
</dbReference>
<dbReference type="Gene3D" id="3.10.450.50">
    <property type="match status" value="1"/>
</dbReference>
<comment type="caution">
    <text evidence="1">The sequence shown here is derived from an EMBL/GenBank/DDBJ whole genome shotgun (WGS) entry which is preliminary data.</text>
</comment>
<gene>
    <name evidence="1" type="ORF">L9X51_18440</name>
</gene>
<evidence type="ECO:0000313" key="2">
    <source>
        <dbReference type="Proteomes" id="UP001140978"/>
    </source>
</evidence>